<dbReference type="InterPro" id="IPR003778">
    <property type="entry name" value="CT_A_B"/>
</dbReference>
<comment type="caution">
    <text evidence="5">The sequence shown here is derived from an EMBL/GenBank/DDBJ whole genome shotgun (WGS) entry which is preliminary data.</text>
</comment>
<evidence type="ECO:0000256" key="3">
    <source>
        <dbReference type="ARBA" id="ARBA00022840"/>
    </source>
</evidence>
<keyword evidence="2" id="KW-0378">Hydrolase</keyword>
<reference evidence="5 6" key="1">
    <citation type="submission" date="2023-12" db="EMBL/GenBank/DDBJ databases">
        <title>the genome sequence of Hyalangium sp. s54d21.</title>
        <authorList>
            <person name="Zhang X."/>
        </authorList>
    </citation>
    <scope>NUCLEOTIDE SEQUENCE [LARGE SCALE GENOMIC DNA]</scope>
    <source>
        <strain evidence="6">s54d21</strain>
    </source>
</reference>
<feature type="domain" description="Carboxyltransferase" evidence="4">
    <location>
        <begin position="24"/>
        <end position="305"/>
    </location>
</feature>
<organism evidence="5 6">
    <name type="scientific">Hyalangium rubrum</name>
    <dbReference type="NCBI Taxonomy" id="3103134"/>
    <lineage>
        <taxon>Bacteria</taxon>
        <taxon>Pseudomonadati</taxon>
        <taxon>Myxococcota</taxon>
        <taxon>Myxococcia</taxon>
        <taxon>Myxococcales</taxon>
        <taxon>Cystobacterineae</taxon>
        <taxon>Archangiaceae</taxon>
        <taxon>Hyalangium</taxon>
    </lineage>
</organism>
<keyword evidence="3" id="KW-0067">ATP-binding</keyword>
<name>A0ABU5HFE1_9BACT</name>
<dbReference type="PANTHER" id="PTHR43309">
    <property type="entry name" value="5-OXOPROLINASE SUBUNIT C"/>
    <property type="match status" value="1"/>
</dbReference>
<dbReference type="EMBL" id="JAXIVS010000015">
    <property type="protein sequence ID" value="MDY7231522.1"/>
    <property type="molecule type" value="Genomic_DNA"/>
</dbReference>
<dbReference type="NCBIfam" id="TIGR00724">
    <property type="entry name" value="urea_amlyse_rel"/>
    <property type="match status" value="1"/>
</dbReference>
<evidence type="ECO:0000313" key="5">
    <source>
        <dbReference type="EMBL" id="MDY7231522.1"/>
    </source>
</evidence>
<evidence type="ECO:0000256" key="2">
    <source>
        <dbReference type="ARBA" id="ARBA00022801"/>
    </source>
</evidence>
<sequence length="311" mass="32917">MSLRVRKPGMLTTIQDLGRPGFGRWGVSPCGAMDPLALSLANLLVGNAPGAPALEVTALGPELVFEEEATFAIAGADLGATLDGAGLAPGLAHRAHVGQTLRFGTRVWGARAYVAVAGGGLGQSARSFLGSTATDMEAGLGGLSGRPLRAGDALRLKPQPPFQARAVRGAREHGYPQPWEEVRFIPEASPRISSEAQERFVSTRFRVSSRSNRVGYRLEGPALPVVPSALQLSEPVAPGTIQLPPDGQPIVLMADRQTTGGYPRLGQVIRADVPKLAQRWLGDTLSFRAVTLDEARQSLRELQAWLEGAVP</sequence>
<dbReference type="Proteomes" id="UP001291309">
    <property type="component" value="Unassembled WGS sequence"/>
</dbReference>
<dbReference type="Pfam" id="PF02626">
    <property type="entry name" value="CT_A_B"/>
    <property type="match status" value="1"/>
</dbReference>
<evidence type="ECO:0000259" key="4">
    <source>
        <dbReference type="SMART" id="SM00797"/>
    </source>
</evidence>
<dbReference type="SMART" id="SM00797">
    <property type="entry name" value="AHS2"/>
    <property type="match status" value="1"/>
</dbReference>
<dbReference type="InterPro" id="IPR029000">
    <property type="entry name" value="Cyclophilin-like_dom_sf"/>
</dbReference>
<proteinExistence type="predicted"/>
<evidence type="ECO:0000313" key="6">
    <source>
        <dbReference type="Proteomes" id="UP001291309"/>
    </source>
</evidence>
<evidence type="ECO:0000256" key="1">
    <source>
        <dbReference type="ARBA" id="ARBA00022741"/>
    </source>
</evidence>
<keyword evidence="6" id="KW-1185">Reference proteome</keyword>
<dbReference type="RefSeq" id="WP_321550235.1">
    <property type="nucleotide sequence ID" value="NZ_JAXIVS010000015.1"/>
</dbReference>
<keyword evidence="1" id="KW-0547">Nucleotide-binding</keyword>
<dbReference type="Gene3D" id="2.40.100.10">
    <property type="entry name" value="Cyclophilin-like"/>
    <property type="match status" value="1"/>
</dbReference>
<dbReference type="PANTHER" id="PTHR43309:SF3">
    <property type="entry name" value="5-OXOPROLINASE SUBUNIT C"/>
    <property type="match status" value="1"/>
</dbReference>
<protein>
    <submittedName>
        <fullName evidence="5">Biotin-dependent carboxyltransferase family protein</fullName>
    </submittedName>
</protein>
<dbReference type="SUPFAM" id="SSF50891">
    <property type="entry name" value="Cyclophilin-like"/>
    <property type="match status" value="1"/>
</dbReference>
<gene>
    <name evidence="5" type="ORF">SYV04_34340</name>
</gene>
<dbReference type="InterPro" id="IPR052708">
    <property type="entry name" value="PxpC"/>
</dbReference>
<accession>A0ABU5HFE1</accession>